<dbReference type="Proteomes" id="UP000326950">
    <property type="component" value="Unassembled WGS sequence"/>
</dbReference>
<evidence type="ECO:0000259" key="5">
    <source>
        <dbReference type="Pfam" id="PF13476"/>
    </source>
</evidence>
<feature type="domain" description="Rad50/SbcC-type AAA" evidence="5">
    <location>
        <begin position="116"/>
        <end position="159"/>
    </location>
</feature>
<dbReference type="GO" id="GO:0016887">
    <property type="term" value="F:ATP hydrolysis activity"/>
    <property type="evidence" value="ECO:0007669"/>
    <property type="project" value="InterPro"/>
</dbReference>
<dbReference type="OrthoDB" id="10254973at2759"/>
<dbReference type="GO" id="GO:0005634">
    <property type="term" value="C:nucleus"/>
    <property type="evidence" value="ECO:0007669"/>
    <property type="project" value="TreeGrafter"/>
</dbReference>
<evidence type="ECO:0000313" key="7">
    <source>
        <dbReference type="Proteomes" id="UP000326950"/>
    </source>
</evidence>
<name>A0A5N6ULR3_ASPTM</name>
<evidence type="ECO:0000313" key="6">
    <source>
        <dbReference type="EMBL" id="KAE8159433.1"/>
    </source>
</evidence>
<gene>
    <name evidence="6" type="ORF">BDV40DRAFT_241849</name>
</gene>
<organism evidence="6 7">
    <name type="scientific">Aspergillus tamarii</name>
    <dbReference type="NCBI Taxonomy" id="41984"/>
    <lineage>
        <taxon>Eukaryota</taxon>
        <taxon>Fungi</taxon>
        <taxon>Dikarya</taxon>
        <taxon>Ascomycota</taxon>
        <taxon>Pezizomycotina</taxon>
        <taxon>Eurotiomycetes</taxon>
        <taxon>Eurotiomycetidae</taxon>
        <taxon>Eurotiales</taxon>
        <taxon>Aspergillaceae</taxon>
        <taxon>Aspergillus</taxon>
        <taxon>Aspergillus subgen. Circumdati</taxon>
    </lineage>
</organism>
<dbReference type="InterPro" id="IPR038729">
    <property type="entry name" value="Rad50/SbcC_AAA"/>
</dbReference>
<comment type="similarity">
    <text evidence="1">Belongs to the SMC family. SMC5 subfamily.</text>
</comment>
<accession>A0A5N6ULR3</accession>
<dbReference type="EMBL" id="ML738675">
    <property type="protein sequence ID" value="KAE8159433.1"/>
    <property type="molecule type" value="Genomic_DNA"/>
</dbReference>
<evidence type="ECO:0000256" key="4">
    <source>
        <dbReference type="SAM" id="MobiDB-lite"/>
    </source>
</evidence>
<feature type="compositionally biased region" description="Basic and acidic residues" evidence="4">
    <location>
        <begin position="39"/>
        <end position="49"/>
    </location>
</feature>
<feature type="compositionally biased region" description="Acidic residues" evidence="4">
    <location>
        <begin position="50"/>
        <end position="72"/>
    </location>
</feature>
<evidence type="ECO:0000256" key="3">
    <source>
        <dbReference type="ARBA" id="ARBA00023054"/>
    </source>
</evidence>
<dbReference type="PANTHER" id="PTHR45916">
    <property type="entry name" value="STRUCTURAL MAINTENANCE OF CHROMOSOMES PROTEIN 5"/>
    <property type="match status" value="1"/>
</dbReference>
<protein>
    <recommendedName>
        <fullName evidence="2">Structural maintenance of chromosomes protein 5</fullName>
    </recommendedName>
</protein>
<keyword evidence="3" id="KW-0175">Coiled coil</keyword>
<proteinExistence type="inferred from homology"/>
<dbReference type="GO" id="GO:0030915">
    <property type="term" value="C:Smc5-Smc6 complex"/>
    <property type="evidence" value="ECO:0007669"/>
    <property type="project" value="TreeGrafter"/>
</dbReference>
<feature type="region of interest" description="Disordered" evidence="4">
    <location>
        <begin position="1"/>
        <end position="105"/>
    </location>
</feature>
<feature type="compositionally biased region" description="Polar residues" evidence="4">
    <location>
        <begin position="26"/>
        <end position="36"/>
    </location>
</feature>
<reference evidence="6 7" key="1">
    <citation type="submission" date="2019-04" db="EMBL/GenBank/DDBJ databases">
        <title>Friends and foes A comparative genomics study of 23 Aspergillus species from section Flavi.</title>
        <authorList>
            <consortium name="DOE Joint Genome Institute"/>
            <person name="Kjaerbolling I."/>
            <person name="Vesth T."/>
            <person name="Frisvad J.C."/>
            <person name="Nybo J.L."/>
            <person name="Theobald S."/>
            <person name="Kildgaard S."/>
            <person name="Isbrandt T."/>
            <person name="Kuo A."/>
            <person name="Sato A."/>
            <person name="Lyhne E.K."/>
            <person name="Kogle M.E."/>
            <person name="Wiebenga A."/>
            <person name="Kun R.S."/>
            <person name="Lubbers R.J."/>
            <person name="Makela M.R."/>
            <person name="Barry K."/>
            <person name="Chovatia M."/>
            <person name="Clum A."/>
            <person name="Daum C."/>
            <person name="Haridas S."/>
            <person name="He G."/>
            <person name="LaButti K."/>
            <person name="Lipzen A."/>
            <person name="Mondo S."/>
            <person name="Riley R."/>
            <person name="Salamov A."/>
            <person name="Simmons B.A."/>
            <person name="Magnuson J.K."/>
            <person name="Henrissat B."/>
            <person name="Mortensen U.H."/>
            <person name="Larsen T.O."/>
            <person name="Devries R.P."/>
            <person name="Grigoriev I.V."/>
            <person name="Machida M."/>
            <person name="Baker S.E."/>
            <person name="Andersen M.R."/>
        </authorList>
    </citation>
    <scope>NUCLEOTIDE SEQUENCE [LARGE SCALE GENOMIC DNA]</scope>
    <source>
        <strain evidence="6 7">CBS 117626</strain>
    </source>
</reference>
<evidence type="ECO:0000256" key="2">
    <source>
        <dbReference type="ARBA" id="ARBA00018687"/>
    </source>
</evidence>
<dbReference type="AlphaFoldDB" id="A0A5N6ULR3"/>
<dbReference type="GO" id="GO:0000724">
    <property type="term" value="P:double-strand break repair via homologous recombination"/>
    <property type="evidence" value="ECO:0007669"/>
    <property type="project" value="TreeGrafter"/>
</dbReference>
<sequence>MPSLATVPRRRQRSEEEESDDSSSSTGNPTPASNSSKRIRLEASPRSDSGEDTEDTPSGASEEEEEEEEEDGDKVNGASKGSKIAKPRSAQPTQNGDQHNGAAVQDGYKPGAIVRIKVTDFVTYTSAEFFPGPKLNMVIGPNGTGKSTLVCAICLGLGWGPVVWYTIVL</sequence>
<keyword evidence="7" id="KW-1185">Reference proteome</keyword>
<dbReference type="InterPro" id="IPR027417">
    <property type="entry name" value="P-loop_NTPase"/>
</dbReference>
<dbReference type="Pfam" id="PF13476">
    <property type="entry name" value="AAA_23"/>
    <property type="match status" value="1"/>
</dbReference>
<dbReference type="PANTHER" id="PTHR45916:SF1">
    <property type="entry name" value="STRUCTURAL MAINTENANCE OF CHROMOSOMES PROTEIN 5"/>
    <property type="match status" value="1"/>
</dbReference>
<dbReference type="Gene3D" id="3.40.50.300">
    <property type="entry name" value="P-loop containing nucleotide triphosphate hydrolases"/>
    <property type="match status" value="1"/>
</dbReference>
<evidence type="ECO:0000256" key="1">
    <source>
        <dbReference type="ARBA" id="ARBA00010171"/>
    </source>
</evidence>
<dbReference type="GO" id="GO:0003697">
    <property type="term" value="F:single-stranded DNA binding"/>
    <property type="evidence" value="ECO:0007669"/>
    <property type="project" value="TreeGrafter"/>
</dbReference>
<dbReference type="SUPFAM" id="SSF52540">
    <property type="entry name" value="P-loop containing nucleoside triphosphate hydrolases"/>
    <property type="match status" value="1"/>
</dbReference>